<comment type="similarity">
    <text evidence="1">Belongs to the protein kinase superfamily. ADCK protein kinase family.</text>
</comment>
<dbReference type="CDD" id="cd05121">
    <property type="entry name" value="ABC1_ADCK3-like"/>
    <property type="match status" value="1"/>
</dbReference>
<dbReference type="SUPFAM" id="SSF56112">
    <property type="entry name" value="Protein kinase-like (PK-like)"/>
    <property type="match status" value="1"/>
</dbReference>
<dbReference type="PANTHER" id="PTHR10566">
    <property type="entry name" value="CHAPERONE-ACTIVITY OF BC1 COMPLEX CABC1 -RELATED"/>
    <property type="match status" value="1"/>
</dbReference>
<proteinExistence type="inferred from homology"/>
<dbReference type="InterPro" id="IPR004147">
    <property type="entry name" value="ABC1_dom"/>
</dbReference>
<feature type="domain" description="ABC1 atypical kinase-like" evidence="2">
    <location>
        <begin position="110"/>
        <end position="361"/>
    </location>
</feature>
<gene>
    <name evidence="3" type="ORF">DOP62_12770</name>
</gene>
<accession>A0AAN1QQP5</accession>
<evidence type="ECO:0000313" key="4">
    <source>
        <dbReference type="Proteomes" id="UP000267249"/>
    </source>
</evidence>
<evidence type="ECO:0000313" key="3">
    <source>
        <dbReference type="EMBL" id="AZB73772.1"/>
    </source>
</evidence>
<dbReference type="PANTHER" id="PTHR10566:SF128">
    <property type="entry name" value="UBIB DOMAIN CONTAINING KINASE"/>
    <property type="match status" value="1"/>
</dbReference>
<dbReference type="EMBL" id="CP030139">
    <property type="protein sequence ID" value="AZB73772.1"/>
    <property type="molecule type" value="Genomic_DNA"/>
</dbReference>
<organism evidence="3 4">
    <name type="scientific">Synechococcus elongatus PCC 11801</name>
    <dbReference type="NCBI Taxonomy" id="2219813"/>
    <lineage>
        <taxon>Bacteria</taxon>
        <taxon>Bacillati</taxon>
        <taxon>Cyanobacteriota</taxon>
        <taxon>Cyanophyceae</taxon>
        <taxon>Synechococcales</taxon>
        <taxon>Synechococcaceae</taxon>
        <taxon>Synechococcus</taxon>
    </lineage>
</organism>
<dbReference type="Proteomes" id="UP000267249">
    <property type="component" value="Chromosome"/>
</dbReference>
<evidence type="ECO:0000256" key="1">
    <source>
        <dbReference type="ARBA" id="ARBA00009670"/>
    </source>
</evidence>
<dbReference type="Pfam" id="PF03109">
    <property type="entry name" value="ABC1"/>
    <property type="match status" value="1"/>
</dbReference>
<reference evidence="3 4" key="1">
    <citation type="journal article" date="2018" name="Sci. Rep.">
        <title>Genome Features and Biochemical Characteristics of a Robust, Fast Growing and Naturally Transformable Cyanobacterium Synechococcus elongatus PCC 11801 Isolated from India.</title>
        <authorList>
            <person name="Jaiswal D."/>
            <person name="Sengupta A."/>
            <person name="Sohoni S."/>
            <person name="Sengupta S."/>
            <person name="Phadnavis A.G."/>
            <person name="Pakrasi H.B."/>
            <person name="Wangikar P.P."/>
        </authorList>
    </citation>
    <scope>NUCLEOTIDE SEQUENCE [LARGE SCALE GENOMIC DNA]</scope>
    <source>
        <strain evidence="3 4">PCC 11801</strain>
    </source>
</reference>
<dbReference type="InterPro" id="IPR011009">
    <property type="entry name" value="Kinase-like_dom_sf"/>
</dbReference>
<protein>
    <submittedName>
        <fullName evidence="3">AarF/ABC1/UbiB kinase family protein</fullName>
    </submittedName>
</protein>
<dbReference type="GO" id="GO:0016301">
    <property type="term" value="F:kinase activity"/>
    <property type="evidence" value="ECO:0007669"/>
    <property type="project" value="UniProtKB-KW"/>
</dbReference>
<dbReference type="InterPro" id="IPR050154">
    <property type="entry name" value="UbiB_kinase"/>
</dbReference>
<keyword evidence="3" id="KW-0418">Kinase</keyword>
<keyword evidence="3" id="KW-0808">Transferase</keyword>
<dbReference type="AlphaFoldDB" id="A0AAN1QQP5"/>
<sequence length="581" mass="65898">MRSSGFWLPPVSFPLADSDRYDAAAIARYYRLRPWLAIARLTVIFWNFLGFAWRLFWDQRQQAGDAHLPERAAELRQILTKLGPTFIKAGQALSTRPDLVRVDFLDELTKLQDQLPPFPNDQAFKIMAEELGRPVSQCFEELSPEPIAAASLGQVYKGKLFSGETVAVKVQRPNLLPTLTLDLYLIRWGATWFGSLLPLNLGHDLTLIVDEFGCKLFEEIDYENEGRNAERFAENFRDCPYVKAPKIYWAFSSRHVLTLEWIDGVKLTAATELDQLGIDADAVVKTGVISGLQQLLEFGFFHADPHPGNLFALPSEPRPDGLGCMAYIDFGMMDQLDQLTKETLVDAVVHLINRDYVELAQDFITLGFLTPDSDLTPIIPALESVLGDIMGEKVRDFNFKTITDRFSELMYDYPFRVPAKFALIIRSLVTQEGLALSVNPDFRIVDVAYPYIAKRLLQGESPQLRRRLLEVLVKDGKFRWSRLENLIAIAQNDGGFDLLPTAQMGLQYLFSEEGAYLRNQLLLALTENERLQTEPLQRLWELLRPELEPARVAGHAFNAFVAFSRDRAAAFFPALALESNR</sequence>
<evidence type="ECO:0000259" key="2">
    <source>
        <dbReference type="Pfam" id="PF03109"/>
    </source>
</evidence>
<name>A0AAN1QQP5_SYNEL</name>